<dbReference type="AlphaFoldDB" id="A0A6S6UIW2"/>
<sequence length="520" mass="57734">MKKLLLTTAVLILLLMAAWLGASWFVGLQTEKQVRQYLDSTGAQHVLVDYQRSLFSAQLTTRLDVSQTPLGQWVDSLPLVHKVMHGPLLLAIKPKVGLSQWQSSLDRSELDEHVNQLVDAAFSLKAPFQINIEVGFDQVANYQLNVSPLQMESYENDLNFSLGDLNLSGRLSLDAQQAESLAGFEMISRQLTVGNEGMAISLPALVFSKSGVAAIDKIEIEAAGISVSFPNDPALIRFNLAGQTIIENKGDDLQGGMNLTLNQFSGMNYPLNEIDFKLDFSGIYQPALPEVNRLQNRMQDIKAQLNWGEEELELPEARRQQEQLGFELRDVANQLLAVVSKQVLKVDKTLLDYDLKLDTAEGVISNNAALIYAGRDKPVVLDDLVDHGFQGLIRLVRGNITLDVAQAALPAEFDGLLSYPLEQKGLVKSGDDYSMDLRLLKSDMELNGRVIGYDELWDKFLPPSVMTNDTHQVPADVWVLIENQGLSVNLIEQLELRDDISAETMGMLRQLQETSQVLGE</sequence>
<name>A0A6S6UIW2_9GAMM</name>
<gene>
    <name evidence="1" type="ORF">HELGO_WM24219</name>
</gene>
<dbReference type="InterPro" id="IPR010352">
    <property type="entry name" value="DUF945"/>
</dbReference>
<dbReference type="EMBL" id="CACVAT010000566">
    <property type="protein sequence ID" value="CAA6830164.1"/>
    <property type="molecule type" value="Genomic_DNA"/>
</dbReference>
<evidence type="ECO:0000313" key="1">
    <source>
        <dbReference type="EMBL" id="CAA6830164.1"/>
    </source>
</evidence>
<dbReference type="Pfam" id="PF06097">
    <property type="entry name" value="DUF945"/>
    <property type="match status" value="1"/>
</dbReference>
<accession>A0A6S6UIW2</accession>
<reference evidence="1" key="1">
    <citation type="submission" date="2020-01" db="EMBL/GenBank/DDBJ databases">
        <authorList>
            <person name="Meier V. D."/>
            <person name="Meier V D."/>
        </authorList>
    </citation>
    <scope>NUCLEOTIDE SEQUENCE</scope>
    <source>
        <strain evidence="1">HLG_WM_MAG_09</strain>
    </source>
</reference>
<proteinExistence type="predicted"/>
<organism evidence="1">
    <name type="scientific">uncultured Thiotrichaceae bacterium</name>
    <dbReference type="NCBI Taxonomy" id="298394"/>
    <lineage>
        <taxon>Bacteria</taxon>
        <taxon>Pseudomonadati</taxon>
        <taxon>Pseudomonadota</taxon>
        <taxon>Gammaproteobacteria</taxon>
        <taxon>Thiotrichales</taxon>
        <taxon>Thiotrichaceae</taxon>
        <taxon>environmental samples</taxon>
    </lineage>
</organism>
<protein>
    <submittedName>
        <fullName evidence="1">Uncharacterized protein</fullName>
    </submittedName>
</protein>